<protein>
    <recommendedName>
        <fullName evidence="4">Helix-turn-helix domain-containing protein</fullName>
    </recommendedName>
</protein>
<evidence type="ECO:0000313" key="3">
    <source>
        <dbReference type="Proteomes" id="UP000000343"/>
    </source>
</evidence>
<dbReference type="KEGG" id="acm:AciX9_1948"/>
<dbReference type="STRING" id="1198114.AciX9_1948"/>
<dbReference type="EMBL" id="CP002480">
    <property type="protein sequence ID" value="ADW68994.1"/>
    <property type="molecule type" value="Genomic_DNA"/>
</dbReference>
<gene>
    <name evidence="2" type="ordered locus">AciX9_1948</name>
</gene>
<dbReference type="HOGENOM" id="CLU_808367_0_0_0"/>
<dbReference type="Proteomes" id="UP000000343">
    <property type="component" value="Chromosome"/>
</dbReference>
<organism evidence="3">
    <name type="scientific">Granulicella tundricola (strain ATCC BAA-1859 / DSM 23138 / MP5ACTX9)</name>
    <dbReference type="NCBI Taxonomy" id="1198114"/>
    <lineage>
        <taxon>Bacteria</taxon>
        <taxon>Pseudomonadati</taxon>
        <taxon>Acidobacteriota</taxon>
        <taxon>Terriglobia</taxon>
        <taxon>Terriglobales</taxon>
        <taxon>Acidobacteriaceae</taxon>
        <taxon>Granulicella</taxon>
    </lineage>
</organism>
<dbReference type="PaxDb" id="1198114-AciX9_1948"/>
<evidence type="ECO:0000313" key="2">
    <source>
        <dbReference type="EMBL" id="ADW68994.1"/>
    </source>
</evidence>
<dbReference type="InterPro" id="IPR036388">
    <property type="entry name" value="WH-like_DNA-bd_sf"/>
</dbReference>
<accession>E8X0P3</accession>
<reference evidence="3" key="1">
    <citation type="submission" date="2011-01" db="EMBL/GenBank/DDBJ databases">
        <title>Complete sequence of chromosome of Acidobacterium sp. MP5ACTX9.</title>
        <authorList>
            <consortium name="US DOE Joint Genome Institute"/>
            <person name="Lucas S."/>
            <person name="Copeland A."/>
            <person name="Lapidus A."/>
            <person name="Cheng J.-F."/>
            <person name="Goodwin L."/>
            <person name="Pitluck S."/>
            <person name="Teshima H."/>
            <person name="Detter J.C."/>
            <person name="Han C."/>
            <person name="Tapia R."/>
            <person name="Land M."/>
            <person name="Hauser L."/>
            <person name="Kyrpides N."/>
            <person name="Ivanova N."/>
            <person name="Ovchinnikova G."/>
            <person name="Pagani I."/>
            <person name="Rawat S.R."/>
            <person name="Mannisto M."/>
            <person name="Haggblom M.M."/>
            <person name="Woyke T."/>
        </authorList>
    </citation>
    <scope>NUCLEOTIDE SEQUENCE [LARGE SCALE GENOMIC DNA]</scope>
    <source>
        <strain evidence="3">MP5ACTX9</strain>
    </source>
</reference>
<feature type="region of interest" description="Disordered" evidence="1">
    <location>
        <begin position="292"/>
        <end position="315"/>
    </location>
</feature>
<sequence length="343" mass="36534">MFGDGSGFVKARRAVLEHLADGRLTPTQFLIHHLLVLMADAKTGVASASAEKLVAYSGGQLVKRTVQDALMALEKKGYIKRKHIAGKHGNYPVFIDKYEVTVGSNAGRRVNAALSSDPVRPVMECGFCRTEETLSSDVEARGLESGGSGDRAETVLTPYRDRAETVPVQDLRLKNKEQTTTTAAPSGRVAGVAGLADQEQGQQPISYSVQQSDIHSLIEALYTAADKAPVHSAKNQAKAQGLLAARSLSQLLSFVAFSKADSFWGPKLKAAAHPVNYFASSLSSIEDQAVAARPRQRKPPSPAPPTAGSAPCPRCEGKGTFFSKTLGEDMPCGCQNVVRSRAA</sequence>
<evidence type="ECO:0000256" key="1">
    <source>
        <dbReference type="SAM" id="MobiDB-lite"/>
    </source>
</evidence>
<dbReference type="AlphaFoldDB" id="E8X0P3"/>
<proteinExistence type="predicted"/>
<keyword evidence="3" id="KW-1185">Reference proteome</keyword>
<name>E8X0P3_GRATM</name>
<evidence type="ECO:0008006" key="4">
    <source>
        <dbReference type="Google" id="ProtNLM"/>
    </source>
</evidence>
<dbReference type="Gene3D" id="1.10.10.10">
    <property type="entry name" value="Winged helix-like DNA-binding domain superfamily/Winged helix DNA-binding domain"/>
    <property type="match status" value="1"/>
</dbReference>